<dbReference type="RefSeq" id="WP_340343669.1">
    <property type="nucleotide sequence ID" value="NZ_JBBKZT010000008.1"/>
</dbReference>
<keyword evidence="1" id="KW-0677">Repeat</keyword>
<evidence type="ECO:0000256" key="3">
    <source>
        <dbReference type="SAM" id="Coils"/>
    </source>
</evidence>
<dbReference type="SMART" id="SM00028">
    <property type="entry name" value="TPR"/>
    <property type="match status" value="8"/>
</dbReference>
<reference evidence="5 6" key="1">
    <citation type="submission" date="2024-03" db="EMBL/GenBank/DDBJ databases">
        <title>Novel species of the genus Variovorax.</title>
        <authorList>
            <person name="Liu Q."/>
            <person name="Xin Y.-H."/>
        </authorList>
    </citation>
    <scope>NUCLEOTIDE SEQUENCE [LARGE SCALE GENOMIC DNA]</scope>
    <source>
        <strain evidence="5 6">KACC 18900</strain>
    </source>
</reference>
<evidence type="ECO:0000313" key="5">
    <source>
        <dbReference type="EMBL" id="MEJ8848533.1"/>
    </source>
</evidence>
<sequence>MLDDYILQCDAVIHLSGDMTGALAQAPSLAVMRSRYPDLGEKLPPLAPFLRSGAPALPYTQWEAWLGLYHGKRVIICVPEDGAPRDASYELVPEQRDAQQAHLRRLAEGERYPGFHFANPDRLAVEVLRSGVFNILLAAGLARRVIHLPYPSLGGLFKGREAMLDQLRTSLASAPATGASAIVGKALHGLGGIGKTRLAVEYGWRHADDYTGVLLVGADSPEALQRNLAALCSPAVLDLPEHQVAEEAAQVSAALAWLHLNHGWLLIADNADTEAAAQAVEALLPRLTGGHVLITSRLSNWSGAIEALPLEVLQEADAVEFLLARTDARRRKQADDAAQARILAGELGGLALALEQAGAYIAQRRLTLADYLAAWRGQQDKVLAWYEARLMQYPRSVAVTWQTSFDQLDEPARRLLLRLAWLAADPIPESLLKVPARGAAPGDDVYAALAALESYSLVTRASTEPSFTAHRLVQAVTRSSAGVPALTEALGWINDAFVGNPSDVRTWPMLDPLLPHAQAVASYADKAGIATPTGRLLNQSAVLLHGKALHGKAEPLMRRALVIDEDTFGAEHPKVATQLNNLAQLLEATNRLAEAEPLMRRALAIDESSFGAQHPYVARDLTNLAQLLQATNRLAEAESFMRRALVIDENSFGAEHPDIARDLNNLAALLQATNRLAEAEPLMRRALAIDGKSFGAEHPDVARDLNNLAALLYATDRLVEAEPLMRRALAINEKSLGAEHPRVAIDLNNLAQLLKATKRLTEAEPLMRRALAIDENSFGAEHPYVAIRLNNLAGLLQDTKRLAEAEPPLRRALAIDETSFGTEHPDVARDLNNLAALLQATGRLVEAEPLMRRALSITEKSFGAEHSKVAIHLNNLAQLLQATNRLAEAEPLMRRAVDIFVSSLGADHPNSQTVMRNYAKLRAELADGEQVFPEN</sequence>
<feature type="domain" description="DUF7779" evidence="4">
    <location>
        <begin position="404"/>
        <end position="479"/>
    </location>
</feature>
<dbReference type="Gene3D" id="3.40.50.300">
    <property type="entry name" value="P-loop containing nucleotide triphosphate hydrolases"/>
    <property type="match status" value="1"/>
</dbReference>
<evidence type="ECO:0000313" key="6">
    <source>
        <dbReference type="Proteomes" id="UP001385892"/>
    </source>
</evidence>
<dbReference type="Gene3D" id="1.25.40.10">
    <property type="entry name" value="Tetratricopeptide repeat domain"/>
    <property type="match status" value="3"/>
</dbReference>
<evidence type="ECO:0000256" key="2">
    <source>
        <dbReference type="ARBA" id="ARBA00022803"/>
    </source>
</evidence>
<dbReference type="Pfam" id="PF13424">
    <property type="entry name" value="TPR_12"/>
    <property type="match status" value="4"/>
</dbReference>
<keyword evidence="2" id="KW-0802">TPR repeat</keyword>
<organism evidence="5 6">
    <name type="scientific">Variovorax rhizosphaerae</name>
    <dbReference type="NCBI Taxonomy" id="1836200"/>
    <lineage>
        <taxon>Bacteria</taxon>
        <taxon>Pseudomonadati</taxon>
        <taxon>Pseudomonadota</taxon>
        <taxon>Betaproteobacteria</taxon>
        <taxon>Burkholderiales</taxon>
        <taxon>Comamonadaceae</taxon>
        <taxon>Variovorax</taxon>
    </lineage>
</organism>
<dbReference type="InterPro" id="IPR056681">
    <property type="entry name" value="DUF7779"/>
</dbReference>
<dbReference type="EMBL" id="JBBKZT010000008">
    <property type="protein sequence ID" value="MEJ8848533.1"/>
    <property type="molecule type" value="Genomic_DNA"/>
</dbReference>
<comment type="caution">
    <text evidence="5">The sequence shown here is derived from an EMBL/GenBank/DDBJ whole genome shotgun (WGS) entry which is preliminary data.</text>
</comment>
<name>A0ABU8WLZ9_9BURK</name>
<accession>A0ABU8WLZ9</accession>
<proteinExistence type="predicted"/>
<dbReference type="Proteomes" id="UP001385892">
    <property type="component" value="Unassembled WGS sequence"/>
</dbReference>
<dbReference type="PANTHER" id="PTHR45641:SF19">
    <property type="entry name" value="NEPHROCYSTIN-3"/>
    <property type="match status" value="1"/>
</dbReference>
<dbReference type="Pfam" id="PF25000">
    <property type="entry name" value="DUF7779"/>
    <property type="match status" value="1"/>
</dbReference>
<protein>
    <submittedName>
        <fullName evidence="5">Tetratricopeptide repeat protein</fullName>
    </submittedName>
</protein>
<dbReference type="Pfam" id="PF13374">
    <property type="entry name" value="TPR_10"/>
    <property type="match status" value="1"/>
</dbReference>
<dbReference type="PANTHER" id="PTHR45641">
    <property type="entry name" value="TETRATRICOPEPTIDE REPEAT PROTEIN (AFU_ORTHOLOGUE AFUA_6G03870)"/>
    <property type="match status" value="1"/>
</dbReference>
<dbReference type="InterPro" id="IPR019734">
    <property type="entry name" value="TPR_rpt"/>
</dbReference>
<feature type="coiled-coil region" evidence="3">
    <location>
        <begin position="576"/>
        <end position="680"/>
    </location>
</feature>
<dbReference type="InterPro" id="IPR027417">
    <property type="entry name" value="P-loop_NTPase"/>
</dbReference>
<gene>
    <name evidence="5" type="ORF">WKW82_17875</name>
</gene>
<dbReference type="SUPFAM" id="SSF52540">
    <property type="entry name" value="P-loop containing nucleoside triphosphate hydrolases"/>
    <property type="match status" value="1"/>
</dbReference>
<keyword evidence="3" id="KW-0175">Coiled coil</keyword>
<keyword evidence="6" id="KW-1185">Reference proteome</keyword>
<dbReference type="PRINTS" id="PR00381">
    <property type="entry name" value="KINESINLIGHT"/>
</dbReference>
<dbReference type="SUPFAM" id="SSF48452">
    <property type="entry name" value="TPR-like"/>
    <property type="match status" value="3"/>
</dbReference>
<evidence type="ECO:0000256" key="1">
    <source>
        <dbReference type="ARBA" id="ARBA00022737"/>
    </source>
</evidence>
<evidence type="ECO:0000259" key="4">
    <source>
        <dbReference type="Pfam" id="PF25000"/>
    </source>
</evidence>
<dbReference type="InterPro" id="IPR011990">
    <property type="entry name" value="TPR-like_helical_dom_sf"/>
</dbReference>